<protein>
    <recommendedName>
        <fullName evidence="3">Phosphatase</fullName>
    </recommendedName>
</protein>
<dbReference type="CDD" id="cd14503">
    <property type="entry name" value="PTP-bact"/>
    <property type="match status" value="1"/>
</dbReference>
<evidence type="ECO:0008006" key="3">
    <source>
        <dbReference type="Google" id="ProtNLM"/>
    </source>
</evidence>
<dbReference type="InterPro" id="IPR029021">
    <property type="entry name" value="Prot-tyrosine_phosphatase-like"/>
</dbReference>
<dbReference type="eggNOG" id="COG3453">
    <property type="taxonomic scope" value="Bacteria"/>
</dbReference>
<dbReference type="RefSeq" id="WP_009726177.1">
    <property type="nucleotide sequence ID" value="NZ_APHR01000028.1"/>
</dbReference>
<dbReference type="PATRIC" id="fig|1286106.3.peg.1177"/>
<evidence type="ECO:0000313" key="2">
    <source>
        <dbReference type="Proteomes" id="UP000012019"/>
    </source>
</evidence>
<dbReference type="SUPFAM" id="SSF52799">
    <property type="entry name" value="(Phosphotyrosine protein) phosphatases II"/>
    <property type="match status" value="1"/>
</dbReference>
<accession>M7P1C8</accession>
<comment type="caution">
    <text evidence="1">The sequence shown here is derived from an EMBL/GenBank/DDBJ whole genome shotgun (WGS) entry which is preliminary data.</text>
</comment>
<keyword evidence="2" id="KW-1185">Reference proteome</keyword>
<proteinExistence type="predicted"/>
<evidence type="ECO:0000313" key="1">
    <source>
        <dbReference type="EMBL" id="EMR13276.1"/>
    </source>
</evidence>
<name>M7P1C8_9GAMM</name>
<dbReference type="Gene3D" id="3.90.190.10">
    <property type="entry name" value="Protein tyrosine phosphatase superfamily"/>
    <property type="match status" value="1"/>
</dbReference>
<gene>
    <name evidence="1" type="ORF">MPL1_05869</name>
</gene>
<dbReference type="EMBL" id="APHR01000028">
    <property type="protein sequence ID" value="EMR13276.1"/>
    <property type="molecule type" value="Genomic_DNA"/>
</dbReference>
<dbReference type="OrthoDB" id="7391097at2"/>
<dbReference type="STRING" id="1286106.MPL1_05869"/>
<reference evidence="1 2" key="1">
    <citation type="journal article" date="2013" name="Genome Announc.">
        <title>Draft Genome Sequence of Methylophaga lonarensis MPLT, a Haloalkaliphilic (Non-Methane-Utilizing) Methylotroph.</title>
        <authorList>
            <person name="Shetty S.A."/>
            <person name="Marathe N.P."/>
            <person name="Munot H."/>
            <person name="Antony C.P."/>
            <person name="Dhotre D.P."/>
            <person name="Murrell J.C."/>
            <person name="Shouche Y.S."/>
        </authorList>
    </citation>
    <scope>NUCLEOTIDE SEQUENCE [LARGE SCALE GENOMIC DNA]</scope>
    <source>
        <strain evidence="1 2">MPL</strain>
    </source>
</reference>
<dbReference type="AlphaFoldDB" id="M7P1C8"/>
<sequence>MDFQRIINVKQVNEHIHSSGQPVIEDFQLIADAGFETVINLLPATHPEALKNEAAIVSELGMHYLHIEVPFDQPQRAHWNQFNQLMEQRAGTKVWVHCLLNYRASAFLFLYLHHVQGLSELQARKRVFTDWTADSVWSNVMCNRFPEDSA</sequence>
<dbReference type="Proteomes" id="UP000012019">
    <property type="component" value="Unassembled WGS sequence"/>
</dbReference>
<organism evidence="1 2">
    <name type="scientific">Methylophaga lonarensis MPL</name>
    <dbReference type="NCBI Taxonomy" id="1286106"/>
    <lineage>
        <taxon>Bacteria</taxon>
        <taxon>Pseudomonadati</taxon>
        <taxon>Pseudomonadota</taxon>
        <taxon>Gammaproteobacteria</taxon>
        <taxon>Thiotrichales</taxon>
        <taxon>Piscirickettsiaceae</taxon>
        <taxon>Methylophaga</taxon>
    </lineage>
</organism>